<evidence type="ECO:0000313" key="4">
    <source>
        <dbReference type="Proteomes" id="UP000439591"/>
    </source>
</evidence>
<protein>
    <submittedName>
        <fullName evidence="2">Fatty acyl-CoA reductase</fullName>
        <ecNumber evidence="2">1.2.1.-</ecNumber>
    </submittedName>
</protein>
<sequence>MKHTLQEKIVINRPLGECFAYLRDFSTIEQWDPGVYRSRKLSAGAPTVGTEYEVILKLPGNKQAPMLYTQLAIDEPNKLILSGNGGNFHALDTLSFSAIDDTHTEISYRAELELQWLLASLSWLSKPFLNRLGKKAADGLKLALTNPAVPLKKRVKDDIYDRLILPAALSFGRRGYLSQARKSHTNRMDGKTIAITGPTAGIGLDTACELARLGASLVLIGRNTEKLEKTVKTISEFSGCQSNNLHIVEADLSSLKATATAARYIAQNLPRIDVLINNAGALFPQREETVDGFEKSLAVNFLAPVLLSQLLTDHFNQNSRVINVVSGGLYLQALNINDLQFQDEPYDGSKAYARAKRALVYMSQGNTEQTSYFTTHPGWAATPGVAKSLPSFNQKLANFMRDSRMGADTIIWLASTPGLRPSNEPQLWFDRHPHRCDILPKTKASTAVQQQLIHWTTETLAQYKDIKR</sequence>
<dbReference type="SUPFAM" id="SSF55961">
    <property type="entry name" value="Bet v1-like"/>
    <property type="match status" value="1"/>
</dbReference>
<dbReference type="Gene3D" id="3.40.50.720">
    <property type="entry name" value="NAD(P)-binding Rossmann-like Domain"/>
    <property type="match status" value="1"/>
</dbReference>
<dbReference type="PANTHER" id="PTHR44656:SF7">
    <property type="entry name" value="DEHYDROGENASE_REDUCTASE SDR FAMILY MEMBER 12"/>
    <property type="match status" value="1"/>
</dbReference>
<evidence type="ECO:0000313" key="2">
    <source>
        <dbReference type="EMBL" id="CAA0106549.1"/>
    </source>
</evidence>
<accession>A0A5S9PPV7</accession>
<dbReference type="Gene3D" id="3.30.530.20">
    <property type="match status" value="1"/>
</dbReference>
<dbReference type="PANTHER" id="PTHR44656">
    <property type="entry name" value="DEHYDROGENASE/REDUCTASE SDR FAMILY MEMBER 12"/>
    <property type="match status" value="1"/>
</dbReference>
<dbReference type="GO" id="GO:0016491">
    <property type="term" value="F:oxidoreductase activity"/>
    <property type="evidence" value="ECO:0007669"/>
    <property type="project" value="UniProtKB-KW"/>
</dbReference>
<dbReference type="EMBL" id="CACSIK010000002">
    <property type="protein sequence ID" value="CAA0106549.1"/>
    <property type="molecule type" value="Genomic_DNA"/>
</dbReference>
<organism evidence="2 3">
    <name type="scientific">Zhongshania aliphaticivorans</name>
    <dbReference type="NCBI Taxonomy" id="1470434"/>
    <lineage>
        <taxon>Bacteria</taxon>
        <taxon>Pseudomonadati</taxon>
        <taxon>Pseudomonadota</taxon>
        <taxon>Gammaproteobacteria</taxon>
        <taxon>Cellvibrionales</taxon>
        <taxon>Spongiibacteraceae</taxon>
        <taxon>Zhongshania</taxon>
    </lineage>
</organism>
<dbReference type="AlphaFoldDB" id="A0A5S9PPV7"/>
<dbReference type="OrthoDB" id="5786478at2"/>
<gene>
    <name evidence="2" type="primary">acr1_4</name>
    <name evidence="1" type="synonym">acr1_3</name>
    <name evidence="2" type="ORF">IHBHHGIJ_02964</name>
    <name evidence="1" type="ORF">KFEGEMFD_02337</name>
</gene>
<evidence type="ECO:0000313" key="1">
    <source>
        <dbReference type="EMBL" id="CAA0106414.1"/>
    </source>
</evidence>
<dbReference type="EC" id="1.2.1.-" evidence="2"/>
<dbReference type="InterPro" id="IPR052992">
    <property type="entry name" value="SDR_member_12"/>
</dbReference>
<name>A0A5S9PPV7_9GAMM</name>
<dbReference type="Pfam" id="PF10604">
    <property type="entry name" value="Polyketide_cyc2"/>
    <property type="match status" value="1"/>
</dbReference>
<dbReference type="RefSeq" id="WP_159269664.1">
    <property type="nucleotide sequence ID" value="NZ_CACSIK010000002.1"/>
</dbReference>
<dbReference type="SUPFAM" id="SSF51735">
    <property type="entry name" value="NAD(P)-binding Rossmann-fold domains"/>
    <property type="match status" value="1"/>
</dbReference>
<reference evidence="3 4" key="1">
    <citation type="submission" date="2019-11" db="EMBL/GenBank/DDBJ databases">
        <authorList>
            <person name="Holert J."/>
        </authorList>
    </citation>
    <scope>NUCLEOTIDE SEQUENCE [LARGE SCALE GENOMIC DNA]</scope>
    <source>
        <strain evidence="1">BC3_2A</strain>
        <strain evidence="2">SB11_1A</strain>
    </source>
</reference>
<dbReference type="Pfam" id="PF00106">
    <property type="entry name" value="adh_short"/>
    <property type="match status" value="1"/>
</dbReference>
<dbReference type="PRINTS" id="PR00081">
    <property type="entry name" value="GDHRDH"/>
</dbReference>
<dbReference type="InterPro" id="IPR036291">
    <property type="entry name" value="NAD(P)-bd_dom_sf"/>
</dbReference>
<evidence type="ECO:0000313" key="3">
    <source>
        <dbReference type="Proteomes" id="UP000435877"/>
    </source>
</evidence>
<dbReference type="EMBL" id="CACSIM010000003">
    <property type="protein sequence ID" value="CAA0106414.1"/>
    <property type="molecule type" value="Genomic_DNA"/>
</dbReference>
<dbReference type="InterPro" id="IPR023393">
    <property type="entry name" value="START-like_dom_sf"/>
</dbReference>
<dbReference type="Proteomes" id="UP000435877">
    <property type="component" value="Unassembled WGS sequence"/>
</dbReference>
<keyword evidence="2" id="KW-0560">Oxidoreductase</keyword>
<proteinExistence type="predicted"/>
<dbReference type="InterPro" id="IPR002347">
    <property type="entry name" value="SDR_fam"/>
</dbReference>
<dbReference type="InterPro" id="IPR019587">
    <property type="entry name" value="Polyketide_cyclase/dehydratase"/>
</dbReference>
<dbReference type="Proteomes" id="UP000439591">
    <property type="component" value="Unassembled WGS sequence"/>
</dbReference>
<keyword evidence="3" id="KW-1185">Reference proteome</keyword>